<keyword evidence="1" id="KW-0472">Membrane</keyword>
<evidence type="ECO:0000256" key="1">
    <source>
        <dbReference type="SAM" id="Phobius"/>
    </source>
</evidence>
<feature type="transmembrane region" description="Helical" evidence="1">
    <location>
        <begin position="6"/>
        <end position="30"/>
    </location>
</feature>
<sequence>MRLYLGISVILLAVLIAASGIAALTRGWVLPTNRKHVIRPQLYGWGQLVIAIALCCQAAFGLMTNDLDTRQWGTLTGSVLMVTGILVIAVSRRATGHRQRRSAQ</sequence>
<keyword evidence="1" id="KW-1133">Transmembrane helix</keyword>
<evidence type="ECO:0008006" key="4">
    <source>
        <dbReference type="Google" id="ProtNLM"/>
    </source>
</evidence>
<protein>
    <recommendedName>
        <fullName evidence="4">Integral membrane protein</fullName>
    </recommendedName>
</protein>
<keyword evidence="1" id="KW-0812">Transmembrane</keyword>
<dbReference type="RefSeq" id="WP_199207708.1">
    <property type="nucleotide sequence ID" value="NZ_JAMQBH010000032.1"/>
</dbReference>
<gene>
    <name evidence="2" type="ORF">NC658_32960</name>
</gene>
<name>A0ABT0W341_STRGI</name>
<evidence type="ECO:0000313" key="3">
    <source>
        <dbReference type="Proteomes" id="UP001523263"/>
    </source>
</evidence>
<dbReference type="EMBL" id="JAMQBH010000032">
    <property type="protein sequence ID" value="MCM2517999.1"/>
    <property type="molecule type" value="Genomic_DNA"/>
</dbReference>
<organism evidence="2 3">
    <name type="scientific">Streptomyces griseoincarnatus</name>
    <dbReference type="NCBI Taxonomy" id="29305"/>
    <lineage>
        <taxon>Bacteria</taxon>
        <taxon>Bacillati</taxon>
        <taxon>Actinomycetota</taxon>
        <taxon>Actinomycetes</taxon>
        <taxon>Kitasatosporales</taxon>
        <taxon>Streptomycetaceae</taxon>
        <taxon>Streptomyces</taxon>
        <taxon>Streptomyces griseoincarnatus group</taxon>
    </lineage>
</organism>
<evidence type="ECO:0000313" key="2">
    <source>
        <dbReference type="EMBL" id="MCM2517999.1"/>
    </source>
</evidence>
<comment type="caution">
    <text evidence="2">The sequence shown here is derived from an EMBL/GenBank/DDBJ whole genome shotgun (WGS) entry which is preliminary data.</text>
</comment>
<accession>A0ABT0W341</accession>
<dbReference type="Proteomes" id="UP001523263">
    <property type="component" value="Unassembled WGS sequence"/>
</dbReference>
<feature type="transmembrane region" description="Helical" evidence="1">
    <location>
        <begin position="42"/>
        <end position="60"/>
    </location>
</feature>
<proteinExistence type="predicted"/>
<feature type="transmembrane region" description="Helical" evidence="1">
    <location>
        <begin position="72"/>
        <end position="91"/>
    </location>
</feature>
<keyword evidence="3" id="KW-1185">Reference proteome</keyword>
<reference evidence="2 3" key="1">
    <citation type="submission" date="2022-06" db="EMBL/GenBank/DDBJ databases">
        <title>Whole genome sequence of Streptomyces griseoincarnatus RB7AG.</title>
        <authorList>
            <person name="Ray L."/>
            <person name="Behera S."/>
            <person name="Panda A.N."/>
        </authorList>
    </citation>
    <scope>NUCLEOTIDE SEQUENCE [LARGE SCALE GENOMIC DNA]</scope>
    <source>
        <strain evidence="2 3">RB7AG</strain>
    </source>
</reference>